<comment type="caution">
    <text evidence="3">The sequence shown here is derived from an EMBL/GenBank/DDBJ whole genome shotgun (WGS) entry which is preliminary data.</text>
</comment>
<gene>
    <name evidence="3" type="ORF">P8C59_007454</name>
</gene>
<dbReference type="AlphaFoldDB" id="A0AAD9MIA2"/>
<accession>A0AAD9MIA2</accession>
<sequence length="166" mass="18649">MEGRIMAAYGLSGVVSPFVLSAPVLLKVLRKDRWLVYRGKEPAPPDEFSRGYSCAFHRLYGGERIRHPVNEAATTTSSPHDFGEMSSDEDDTSEEYGEENGEKAPNMGLVFAAYRLPRADGTTLESDRAEINALKEDAEALVMTLFDLYADDVQRRKYIERTPAYF</sequence>
<proteinExistence type="predicted"/>
<name>A0AAD9MIA2_9PEZI</name>
<feature type="compositionally biased region" description="Acidic residues" evidence="1">
    <location>
        <begin position="86"/>
        <end position="99"/>
    </location>
</feature>
<keyword evidence="2" id="KW-0812">Transmembrane</keyword>
<keyword evidence="2" id="KW-0472">Membrane</keyword>
<feature type="transmembrane region" description="Helical" evidence="2">
    <location>
        <begin position="6"/>
        <end position="29"/>
    </location>
</feature>
<evidence type="ECO:0000313" key="4">
    <source>
        <dbReference type="Proteomes" id="UP001217918"/>
    </source>
</evidence>
<evidence type="ECO:0000256" key="1">
    <source>
        <dbReference type="SAM" id="MobiDB-lite"/>
    </source>
</evidence>
<keyword evidence="4" id="KW-1185">Reference proteome</keyword>
<protein>
    <submittedName>
        <fullName evidence="3">Uncharacterized protein</fullName>
    </submittedName>
</protein>
<evidence type="ECO:0000256" key="2">
    <source>
        <dbReference type="SAM" id="Phobius"/>
    </source>
</evidence>
<keyword evidence="2" id="KW-1133">Transmembrane helix</keyword>
<organism evidence="3 4">
    <name type="scientific">Phyllachora maydis</name>
    <dbReference type="NCBI Taxonomy" id="1825666"/>
    <lineage>
        <taxon>Eukaryota</taxon>
        <taxon>Fungi</taxon>
        <taxon>Dikarya</taxon>
        <taxon>Ascomycota</taxon>
        <taxon>Pezizomycotina</taxon>
        <taxon>Sordariomycetes</taxon>
        <taxon>Sordariomycetidae</taxon>
        <taxon>Phyllachorales</taxon>
        <taxon>Phyllachoraceae</taxon>
        <taxon>Phyllachora</taxon>
    </lineage>
</organism>
<feature type="region of interest" description="Disordered" evidence="1">
    <location>
        <begin position="67"/>
        <end position="102"/>
    </location>
</feature>
<dbReference type="Proteomes" id="UP001217918">
    <property type="component" value="Unassembled WGS sequence"/>
</dbReference>
<evidence type="ECO:0000313" key="3">
    <source>
        <dbReference type="EMBL" id="KAK2073156.1"/>
    </source>
</evidence>
<dbReference type="EMBL" id="JAQQPM010000006">
    <property type="protein sequence ID" value="KAK2073156.1"/>
    <property type="molecule type" value="Genomic_DNA"/>
</dbReference>
<reference evidence="3" key="1">
    <citation type="journal article" date="2023" name="Mol. Plant Microbe Interact.">
        <title>Elucidating the Obligate Nature and Biological Capacity of an Invasive Fungal Corn Pathogen.</title>
        <authorList>
            <person name="MacCready J.S."/>
            <person name="Roggenkamp E.M."/>
            <person name="Gdanetz K."/>
            <person name="Chilvers M.I."/>
        </authorList>
    </citation>
    <scope>NUCLEOTIDE SEQUENCE</scope>
    <source>
        <strain evidence="3">PM02</strain>
    </source>
</reference>